<keyword evidence="2" id="KW-1185">Reference proteome</keyword>
<evidence type="ECO:0000313" key="2">
    <source>
        <dbReference type="Proteomes" id="UP001589896"/>
    </source>
</evidence>
<evidence type="ECO:0000313" key="1">
    <source>
        <dbReference type="EMBL" id="MFC0682591.1"/>
    </source>
</evidence>
<protein>
    <submittedName>
        <fullName evidence="1">Uncharacterized protein</fullName>
    </submittedName>
</protein>
<comment type="caution">
    <text evidence="1">The sequence shown here is derived from an EMBL/GenBank/DDBJ whole genome shotgun (WGS) entry which is preliminary data.</text>
</comment>
<dbReference type="EMBL" id="JBHLTG010000015">
    <property type="protein sequence ID" value="MFC0682591.1"/>
    <property type="molecule type" value="Genomic_DNA"/>
</dbReference>
<dbReference type="RefSeq" id="WP_386676744.1">
    <property type="nucleotide sequence ID" value="NZ_JBHLTG010000015.1"/>
</dbReference>
<dbReference type="Proteomes" id="UP001589896">
    <property type="component" value="Unassembled WGS sequence"/>
</dbReference>
<gene>
    <name evidence="1" type="ORF">ACFFGH_32585</name>
</gene>
<name>A0ABV6S0M3_9GAMM</name>
<sequence>MEDLLAREAENLAEGTRLSGWPGPWHTSIEAAAAHYLAAGLKGYDLLESSCR</sequence>
<organism evidence="1 2">
    <name type="scientific">Lysobacter korlensis</name>
    <dbReference type="NCBI Taxonomy" id="553636"/>
    <lineage>
        <taxon>Bacteria</taxon>
        <taxon>Pseudomonadati</taxon>
        <taxon>Pseudomonadota</taxon>
        <taxon>Gammaproteobacteria</taxon>
        <taxon>Lysobacterales</taxon>
        <taxon>Lysobacteraceae</taxon>
        <taxon>Lysobacter</taxon>
    </lineage>
</organism>
<proteinExistence type="predicted"/>
<accession>A0ABV6S0M3</accession>
<reference evidence="1 2" key="1">
    <citation type="submission" date="2024-09" db="EMBL/GenBank/DDBJ databases">
        <authorList>
            <person name="Sun Q."/>
            <person name="Mori K."/>
        </authorList>
    </citation>
    <scope>NUCLEOTIDE SEQUENCE [LARGE SCALE GENOMIC DNA]</scope>
    <source>
        <strain evidence="1 2">KCTC 23076</strain>
    </source>
</reference>